<evidence type="ECO:0000313" key="2">
    <source>
        <dbReference type="EnsemblPlants" id="Solyc03g117400.3.1"/>
    </source>
</evidence>
<name>A0A3Q7FRW8_SOLLC</name>
<proteinExistence type="predicted"/>
<keyword evidence="3" id="KW-1185">Reference proteome</keyword>
<evidence type="ECO:0000256" key="1">
    <source>
        <dbReference type="PROSITE-ProRule" id="PRU00221"/>
    </source>
</evidence>
<dbReference type="PANTHER" id="PTHR44083">
    <property type="entry name" value="TOPLESS-RELATED PROTEIN 1-RELATED"/>
    <property type="match status" value="1"/>
</dbReference>
<dbReference type="EnsemblPlants" id="Solyc03g117400.3.1">
    <property type="protein sequence ID" value="Solyc03g117400.3.1"/>
    <property type="gene ID" value="Solyc03g117400.3"/>
</dbReference>
<reference evidence="2" key="2">
    <citation type="submission" date="2019-01" db="UniProtKB">
        <authorList>
            <consortium name="EnsemblPlants"/>
        </authorList>
    </citation>
    <scope>IDENTIFICATION</scope>
    <source>
        <strain evidence="2">cv. Heinz 1706</strain>
    </source>
</reference>
<reference evidence="2" key="1">
    <citation type="journal article" date="2012" name="Nature">
        <title>The tomato genome sequence provides insights into fleshy fruit evolution.</title>
        <authorList>
            <consortium name="Tomato Genome Consortium"/>
        </authorList>
    </citation>
    <scope>NUCLEOTIDE SEQUENCE [LARGE SCALE GENOMIC DNA]</scope>
    <source>
        <strain evidence="2">cv. Heinz 1706</strain>
    </source>
</reference>
<feature type="repeat" description="WD" evidence="1">
    <location>
        <begin position="73"/>
        <end position="105"/>
    </location>
</feature>
<dbReference type="PANTHER" id="PTHR44083:SF45">
    <property type="entry name" value="TOPLESS-RELATED PROTEIN 1"/>
    <property type="match status" value="1"/>
</dbReference>
<accession>A0A3Q7FRW8</accession>
<dbReference type="GO" id="GO:0006355">
    <property type="term" value="P:regulation of DNA-templated transcription"/>
    <property type="evidence" value="ECO:0007669"/>
    <property type="project" value="InterPro"/>
</dbReference>
<dbReference type="InterPro" id="IPR001680">
    <property type="entry name" value="WD40_rpt"/>
</dbReference>
<dbReference type="SMART" id="SM00320">
    <property type="entry name" value="WD40"/>
    <property type="match status" value="2"/>
</dbReference>
<dbReference type="InterPro" id="IPR015943">
    <property type="entry name" value="WD40/YVTN_repeat-like_dom_sf"/>
</dbReference>
<dbReference type="Gramene" id="Solyc03g117400.3.1">
    <property type="protein sequence ID" value="Solyc03g117400.3.1"/>
    <property type="gene ID" value="Solyc03g117400.3"/>
</dbReference>
<dbReference type="SMR" id="A0A3Q7FRW8"/>
<dbReference type="PaxDb" id="4081-Solyc03g117410.2.1"/>
<evidence type="ECO:0000313" key="3">
    <source>
        <dbReference type="Proteomes" id="UP000004994"/>
    </source>
</evidence>
<dbReference type="PROSITE" id="PS50082">
    <property type="entry name" value="WD_REPEATS_2"/>
    <property type="match status" value="1"/>
</dbReference>
<dbReference type="InterPro" id="IPR027728">
    <property type="entry name" value="Topless_fam"/>
</dbReference>
<protein>
    <submittedName>
        <fullName evidence="2">Uncharacterized protein</fullName>
    </submittedName>
</protein>
<organism evidence="2">
    <name type="scientific">Solanum lycopersicum</name>
    <name type="common">Tomato</name>
    <name type="synonym">Lycopersicon esculentum</name>
    <dbReference type="NCBI Taxonomy" id="4081"/>
    <lineage>
        <taxon>Eukaryota</taxon>
        <taxon>Viridiplantae</taxon>
        <taxon>Streptophyta</taxon>
        <taxon>Embryophyta</taxon>
        <taxon>Tracheophyta</taxon>
        <taxon>Spermatophyta</taxon>
        <taxon>Magnoliopsida</taxon>
        <taxon>eudicotyledons</taxon>
        <taxon>Gunneridae</taxon>
        <taxon>Pentapetalae</taxon>
        <taxon>asterids</taxon>
        <taxon>lamiids</taxon>
        <taxon>Solanales</taxon>
        <taxon>Solanaceae</taxon>
        <taxon>Solanoideae</taxon>
        <taxon>Solaneae</taxon>
        <taxon>Solanum</taxon>
        <taxon>Solanum subgen. Lycopersicon</taxon>
    </lineage>
</organism>
<sequence length="143" mass="15534">MTIDVQKPNHEEAVSFFALSKNACYVISTSGGKISLFNMMTFKRVSCLHLQQQLILPSILKITTSSLLVKSKLKGHSKRIPGLAFSHVLNVLVSSGADSQSCVWSTVGRECRGPDPCSYGVDRYLNQIPECSSSGSNSFLCCA</sequence>
<dbReference type="Gene3D" id="2.130.10.10">
    <property type="entry name" value="YVTN repeat-like/Quinoprotein amine dehydrogenase"/>
    <property type="match status" value="1"/>
</dbReference>
<dbReference type="SUPFAM" id="SSF50978">
    <property type="entry name" value="WD40 repeat-like"/>
    <property type="match status" value="1"/>
</dbReference>
<dbReference type="InParanoid" id="A0A3Q7FRW8"/>
<dbReference type="InterPro" id="IPR036322">
    <property type="entry name" value="WD40_repeat_dom_sf"/>
</dbReference>
<dbReference type="Proteomes" id="UP000004994">
    <property type="component" value="Chromosome 3"/>
</dbReference>
<keyword evidence="1" id="KW-0853">WD repeat</keyword>
<dbReference type="STRING" id="4081.A0A3Q7FRW8"/>
<dbReference type="AlphaFoldDB" id="A0A3Q7FRW8"/>